<reference evidence="4" key="4">
    <citation type="submission" date="2017-01" db="EMBL/GenBank/DDBJ databases">
        <authorList>
            <person name="Mah S.A."/>
            <person name="Swanson W.J."/>
            <person name="Moy G.W."/>
            <person name="Vacquier V.D."/>
        </authorList>
    </citation>
    <scope>NUCLEOTIDE SEQUENCE [LARGE SCALE GENOMIC DNA]</scope>
    <source>
        <strain evidence="4">129</strain>
    </source>
</reference>
<protein>
    <submittedName>
        <fullName evidence="3">Uncharacterized protein</fullName>
    </submittedName>
</protein>
<dbReference type="EMBL" id="MQVM01000007">
    <property type="protein sequence ID" value="ONH75192.1"/>
    <property type="molecule type" value="Genomic_DNA"/>
</dbReference>
<evidence type="ECO:0000313" key="3">
    <source>
        <dbReference type="EMBL" id="KGK37852.1"/>
    </source>
</evidence>
<evidence type="ECO:0000256" key="1">
    <source>
        <dbReference type="SAM" id="MobiDB-lite"/>
    </source>
</evidence>
<dbReference type="Proteomes" id="UP000189274">
    <property type="component" value="Unassembled WGS sequence"/>
</dbReference>
<accession>A0A099P112</accession>
<feature type="compositionally biased region" description="Acidic residues" evidence="1">
    <location>
        <begin position="186"/>
        <end position="199"/>
    </location>
</feature>
<dbReference type="PANTHER" id="PTHR38645">
    <property type="entry name" value="CHROMOSOME 9, WHOLE GENOME SHOTGUN SEQUENCE"/>
    <property type="match status" value="1"/>
</dbReference>
<feature type="compositionally biased region" description="Basic and acidic residues" evidence="1">
    <location>
        <begin position="101"/>
        <end position="113"/>
    </location>
</feature>
<organism evidence="3 6">
    <name type="scientific">Pichia kudriavzevii</name>
    <name type="common">Yeast</name>
    <name type="synonym">Issatchenkia orientalis</name>
    <dbReference type="NCBI Taxonomy" id="4909"/>
    <lineage>
        <taxon>Eukaryota</taxon>
        <taxon>Fungi</taxon>
        <taxon>Dikarya</taxon>
        <taxon>Ascomycota</taxon>
        <taxon>Saccharomycotina</taxon>
        <taxon>Pichiomycetes</taxon>
        <taxon>Pichiales</taxon>
        <taxon>Pichiaceae</taxon>
        <taxon>Pichia</taxon>
    </lineage>
</organism>
<reference evidence="2 9" key="6">
    <citation type="submission" date="2018-06" db="EMBL/GenBank/DDBJ databases">
        <title>Population genomics shows no distinction between pathogenic Candida krusei and environmental Pichia kudriavzevii: One species, four names.</title>
        <authorList>
            <person name="Douglass A.P."/>
            <person name="Offei B."/>
            <person name="Braun-Galleani S."/>
            <person name="Coughlan A.Y."/>
            <person name="Martos A."/>
            <person name="Ortiz-Merino R.A."/>
            <person name="Byrne K.P."/>
            <person name="Wolfe K.H."/>
        </authorList>
    </citation>
    <scope>NUCLEOTIDE SEQUENCE [LARGE SCALE GENOMIC DNA]</scope>
    <source>
        <strain evidence="2 9">CBS573</strain>
    </source>
</reference>
<evidence type="ECO:0000313" key="8">
    <source>
        <dbReference type="Proteomes" id="UP000195871"/>
    </source>
</evidence>
<dbReference type="Proteomes" id="UP000249293">
    <property type="component" value="Chromosome 4"/>
</dbReference>
<feature type="region of interest" description="Disordered" evidence="1">
    <location>
        <begin position="88"/>
        <end position="121"/>
    </location>
</feature>
<dbReference type="Proteomes" id="UP000195871">
    <property type="component" value="Unassembled WGS sequence"/>
</dbReference>
<dbReference type="Proteomes" id="UP000029867">
    <property type="component" value="Unassembled WGS sequence"/>
</dbReference>
<dbReference type="OrthoDB" id="21418at2759"/>
<sequence length="226" mass="25419">MDLSNLSNNLPLYQEPSEDAINEISKELSDEFKLGARSIAALYRLSNTKNSLLIAKGYLDCLNDFSRLLEGDQITSLSELKELINTKKKDLSPSQSNSGQKKQEKFENKHKGSEISIEEQTSFPPLADNSFRFTFNDPTNLQFKPSTLSSFTNTETIKNQENHTKGKKYTVKASPGSITYHSNSSSDEEVAETDDDDASFDDTLNIFAKRKLHAHTSSKKKQKHTE</sequence>
<dbReference type="PANTHER" id="PTHR38645:SF1">
    <property type="entry name" value="YALI0F12243P"/>
    <property type="match status" value="1"/>
</dbReference>
<dbReference type="EMBL" id="NHMM01000003">
    <property type="protein sequence ID" value="OUT22835.1"/>
    <property type="molecule type" value="Genomic_DNA"/>
</dbReference>
<feature type="region of interest" description="Disordered" evidence="1">
    <location>
        <begin position="152"/>
        <end position="199"/>
    </location>
</feature>
<dbReference type="EMBL" id="CP028776">
    <property type="protein sequence ID" value="AWU77876.1"/>
    <property type="molecule type" value="Genomic_DNA"/>
</dbReference>
<evidence type="ECO:0000313" key="5">
    <source>
        <dbReference type="EMBL" id="OUT22835.1"/>
    </source>
</evidence>
<dbReference type="AlphaFoldDB" id="A0A099P112"/>
<reference evidence="7" key="3">
    <citation type="journal article" date="2017" name="Genome Announc.">
        <title>Genome sequences of Cyberlindnera fabianii 65, Pichia kudriavzevii 129, and Saccharomyces cerevisiae 131 isolated from fermented masau fruits in Zimbabwe.</title>
        <authorList>
            <person name="van Rijswijck I.M.H."/>
            <person name="Derks M.F.L."/>
            <person name="Abee T."/>
            <person name="de Ridder D."/>
            <person name="Smid E.J."/>
        </authorList>
    </citation>
    <scope>NUCLEOTIDE SEQUENCE [LARGE SCALE GENOMIC DNA]</scope>
    <source>
        <strain evidence="7">129</strain>
    </source>
</reference>
<reference evidence="6" key="1">
    <citation type="journal article" date="2014" name="Microb. Cell Fact.">
        <title>Exploiting Issatchenkia orientalis SD108 for succinic acid production.</title>
        <authorList>
            <person name="Xiao H."/>
            <person name="Shao Z."/>
            <person name="Jiang Y."/>
            <person name="Dole S."/>
            <person name="Zhao H."/>
        </authorList>
    </citation>
    <scope>NUCLEOTIDE SEQUENCE [LARGE SCALE GENOMIC DNA]</scope>
    <source>
        <strain evidence="6">SD108</strain>
    </source>
</reference>
<name>A0A099P112_PICKU</name>
<dbReference type="EMBL" id="JQFK01000028">
    <property type="protein sequence ID" value="KGK37852.1"/>
    <property type="molecule type" value="Genomic_DNA"/>
</dbReference>
<dbReference type="VEuPathDB" id="FungiDB:C5L36_0D06020"/>
<evidence type="ECO:0000313" key="7">
    <source>
        <dbReference type="Proteomes" id="UP000189274"/>
    </source>
</evidence>
<evidence type="ECO:0000313" key="6">
    <source>
        <dbReference type="Proteomes" id="UP000029867"/>
    </source>
</evidence>
<keyword evidence="9" id="KW-1185">Reference proteome</keyword>
<reference evidence="5 8" key="5">
    <citation type="submission" date="2017-05" db="EMBL/GenBank/DDBJ databases">
        <title>The Genome Sequence of Candida krusei Ckrusei653.</title>
        <authorList>
            <person name="Cuomo C."/>
            <person name="Forche A."/>
            <person name="Young S."/>
            <person name="Abouelleil A."/>
            <person name="Cao P."/>
            <person name="Chapman S."/>
            <person name="Cusick C."/>
            <person name="Shea T."/>
            <person name="Nusbaum C."/>
            <person name="Birren B."/>
        </authorList>
    </citation>
    <scope>NUCLEOTIDE SEQUENCE [LARGE SCALE GENOMIC DNA]</scope>
    <source>
        <strain evidence="5 8">Ckrusei653</strain>
    </source>
</reference>
<evidence type="ECO:0000313" key="9">
    <source>
        <dbReference type="Proteomes" id="UP000249293"/>
    </source>
</evidence>
<dbReference type="HOGENOM" id="CLU_1224925_0_0_1"/>
<evidence type="ECO:0000313" key="2">
    <source>
        <dbReference type="EMBL" id="AWU77876.1"/>
    </source>
</evidence>
<proteinExistence type="predicted"/>
<dbReference type="eggNOG" id="ENOG502S6F0">
    <property type="taxonomic scope" value="Eukaryota"/>
</dbReference>
<reference evidence="3" key="2">
    <citation type="submission" date="2014-08" db="EMBL/GenBank/DDBJ databases">
        <title>Exploiting Issatchenkia orientalis SD108 for Succinic Acid Production.</title>
        <authorList>
            <person name="Xiao H."/>
            <person name="Shao Z."/>
            <person name="Jiang Y."/>
            <person name="Dole S."/>
            <person name="Zhao H."/>
        </authorList>
    </citation>
    <scope>NUCLEOTIDE SEQUENCE [LARGE SCALE GENOMIC DNA]</scope>
    <source>
        <strain evidence="3">SD108</strain>
    </source>
</reference>
<gene>
    <name evidence="4" type="ORF">BOH78_1893</name>
    <name evidence="2" type="ORF">C5L36_0D06020</name>
    <name evidence="5" type="ORF">CAS74_002580</name>
    <name evidence="3" type="ORF">JL09_g2989</name>
</gene>
<evidence type="ECO:0000313" key="4">
    <source>
        <dbReference type="EMBL" id="ONH75192.1"/>
    </source>
</evidence>